<comment type="caution">
    <text evidence="3">The sequence shown here is derived from an EMBL/GenBank/DDBJ whole genome shotgun (WGS) entry which is preliminary data.</text>
</comment>
<name>A0AAP0NP23_9MAGN</name>
<evidence type="ECO:0000256" key="1">
    <source>
        <dbReference type="SAM" id="MobiDB-lite"/>
    </source>
</evidence>
<sequence length="155" mass="16649">MPQSHHLLHLAVSTVCLSLQNNPPSPPTRCLALASAAALPRSRQVPPSGFASPSALAVSRSSVATAPSCSTCSVRPLPPKRVQLLADARKKEFDDINAEMLKLKIDLNPTTSGQASNDVEVEDVGDEDDEVESLETESRRVEGCGIVWDELKNYT</sequence>
<organism evidence="3 4">
    <name type="scientific">Stephania yunnanensis</name>
    <dbReference type="NCBI Taxonomy" id="152371"/>
    <lineage>
        <taxon>Eukaryota</taxon>
        <taxon>Viridiplantae</taxon>
        <taxon>Streptophyta</taxon>
        <taxon>Embryophyta</taxon>
        <taxon>Tracheophyta</taxon>
        <taxon>Spermatophyta</taxon>
        <taxon>Magnoliopsida</taxon>
        <taxon>Ranunculales</taxon>
        <taxon>Menispermaceae</taxon>
        <taxon>Menispermoideae</taxon>
        <taxon>Cissampelideae</taxon>
        <taxon>Stephania</taxon>
    </lineage>
</organism>
<feature type="compositionally biased region" description="Polar residues" evidence="1">
    <location>
        <begin position="108"/>
        <end position="117"/>
    </location>
</feature>
<accession>A0AAP0NP23</accession>
<evidence type="ECO:0000313" key="3">
    <source>
        <dbReference type="EMBL" id="KAK9114562.1"/>
    </source>
</evidence>
<feature type="chain" id="PRO_5042999552" evidence="2">
    <location>
        <begin position="19"/>
        <end position="155"/>
    </location>
</feature>
<feature type="compositionally biased region" description="Acidic residues" evidence="1">
    <location>
        <begin position="119"/>
        <end position="135"/>
    </location>
</feature>
<reference evidence="3 4" key="1">
    <citation type="submission" date="2024-01" db="EMBL/GenBank/DDBJ databases">
        <title>Genome assemblies of Stephania.</title>
        <authorList>
            <person name="Yang L."/>
        </authorList>
    </citation>
    <scope>NUCLEOTIDE SEQUENCE [LARGE SCALE GENOMIC DNA]</scope>
    <source>
        <strain evidence="3">YNDBR</strain>
        <tissue evidence="3">Leaf</tissue>
    </source>
</reference>
<evidence type="ECO:0000313" key="4">
    <source>
        <dbReference type="Proteomes" id="UP001420932"/>
    </source>
</evidence>
<evidence type="ECO:0000256" key="2">
    <source>
        <dbReference type="SAM" id="SignalP"/>
    </source>
</evidence>
<dbReference type="AlphaFoldDB" id="A0AAP0NP23"/>
<dbReference type="Proteomes" id="UP001420932">
    <property type="component" value="Unassembled WGS sequence"/>
</dbReference>
<feature type="region of interest" description="Disordered" evidence="1">
    <location>
        <begin position="108"/>
        <end position="136"/>
    </location>
</feature>
<gene>
    <name evidence="3" type="ORF">Syun_021359</name>
</gene>
<feature type="signal peptide" evidence="2">
    <location>
        <begin position="1"/>
        <end position="18"/>
    </location>
</feature>
<dbReference type="EMBL" id="JBBNAF010000009">
    <property type="protein sequence ID" value="KAK9114562.1"/>
    <property type="molecule type" value="Genomic_DNA"/>
</dbReference>
<keyword evidence="2" id="KW-0732">Signal</keyword>
<keyword evidence="4" id="KW-1185">Reference proteome</keyword>
<proteinExistence type="predicted"/>
<protein>
    <submittedName>
        <fullName evidence="3">Uncharacterized protein</fullName>
    </submittedName>
</protein>